<dbReference type="Pfam" id="PF05719">
    <property type="entry name" value="GPP34"/>
    <property type="match status" value="1"/>
</dbReference>
<dbReference type="Gene3D" id="1.10.3630.10">
    <property type="entry name" value="yeast vps74-n-term truncation variant domain like"/>
    <property type="match status" value="1"/>
</dbReference>
<dbReference type="EMBL" id="CP071872">
    <property type="protein sequence ID" value="UNM15630.1"/>
    <property type="molecule type" value="Genomic_DNA"/>
</dbReference>
<dbReference type="RefSeq" id="WP_242337560.1">
    <property type="nucleotide sequence ID" value="NZ_CP071872.1"/>
</dbReference>
<evidence type="ECO:0000256" key="2">
    <source>
        <dbReference type="ARBA" id="ARBA00023034"/>
    </source>
</evidence>
<gene>
    <name evidence="5" type="ORF">J4032_32950</name>
</gene>
<reference evidence="5 6" key="1">
    <citation type="submission" date="2021-03" db="EMBL/GenBank/DDBJ databases">
        <title>Complete genome of Streptomyces formicae strain 1H-GS9 (DSM 100524).</title>
        <authorList>
            <person name="Atanasov K.E."/>
            <person name="Altabella T."/>
            <person name="Ferrer A."/>
        </authorList>
    </citation>
    <scope>NUCLEOTIDE SEQUENCE [LARGE SCALE GENOMIC DNA]</scope>
    <source>
        <strain evidence="5 6">1H-GS9</strain>
    </source>
</reference>
<name>A0ABY3WVH4_9ACTN</name>
<keyword evidence="4" id="KW-0472">Membrane</keyword>
<dbReference type="InterPro" id="IPR008628">
    <property type="entry name" value="GPP34-like"/>
</dbReference>
<keyword evidence="2" id="KW-0333">Golgi apparatus</keyword>
<keyword evidence="6" id="KW-1185">Reference proteome</keyword>
<evidence type="ECO:0000256" key="4">
    <source>
        <dbReference type="ARBA" id="ARBA00023136"/>
    </source>
</evidence>
<evidence type="ECO:0000313" key="5">
    <source>
        <dbReference type="EMBL" id="UNM15630.1"/>
    </source>
</evidence>
<proteinExistence type="predicted"/>
<accession>A0ABY3WVH4</accession>
<sequence>MTTPRDLLIIAMEADAGRSPERGDLALALAGAELIDLLNAQAVTLDGDRLVPSSGPTMTDHLLEAAATTVTPEAPYESVGEWLWRRGRGLTETYLAALEAEGQLTRQRRHRWMPFSAGQTVLADSPARRAAADRRTSREPVLTAIAAAVGIDDKPAEDAPDVDDDAVATVLAAVHDALRELDAERQRRAVEEAAMDNIRRGE</sequence>
<evidence type="ECO:0000256" key="3">
    <source>
        <dbReference type="ARBA" id="ARBA00023121"/>
    </source>
</evidence>
<keyword evidence="3" id="KW-0446">Lipid-binding</keyword>
<comment type="subcellular location">
    <subcellularLocation>
        <location evidence="1">Golgi apparatus membrane</location>
        <topology evidence="1">Peripheral membrane protein</topology>
        <orientation evidence="1">Cytoplasmic side</orientation>
    </subcellularLocation>
</comment>
<dbReference type="Proteomes" id="UP000828924">
    <property type="component" value="Chromosome"/>
</dbReference>
<dbReference type="InterPro" id="IPR038261">
    <property type="entry name" value="GPP34-like_sf"/>
</dbReference>
<protein>
    <submittedName>
        <fullName evidence="5">GPP34 family phosphoprotein</fullName>
    </submittedName>
</protein>
<evidence type="ECO:0000256" key="1">
    <source>
        <dbReference type="ARBA" id="ARBA00004255"/>
    </source>
</evidence>
<evidence type="ECO:0000313" key="6">
    <source>
        <dbReference type="Proteomes" id="UP000828924"/>
    </source>
</evidence>
<organism evidence="5 6">
    <name type="scientific">Streptomyces formicae</name>
    <dbReference type="NCBI Taxonomy" id="1616117"/>
    <lineage>
        <taxon>Bacteria</taxon>
        <taxon>Bacillati</taxon>
        <taxon>Actinomycetota</taxon>
        <taxon>Actinomycetes</taxon>
        <taxon>Kitasatosporales</taxon>
        <taxon>Streptomycetaceae</taxon>
        <taxon>Streptomyces</taxon>
    </lineage>
</organism>